<organism evidence="1 2">
    <name type="scientific">Polyporus arcularius HHB13444</name>
    <dbReference type="NCBI Taxonomy" id="1314778"/>
    <lineage>
        <taxon>Eukaryota</taxon>
        <taxon>Fungi</taxon>
        <taxon>Dikarya</taxon>
        <taxon>Basidiomycota</taxon>
        <taxon>Agaricomycotina</taxon>
        <taxon>Agaricomycetes</taxon>
        <taxon>Polyporales</taxon>
        <taxon>Polyporaceae</taxon>
        <taxon>Polyporus</taxon>
    </lineage>
</organism>
<dbReference type="InParanoid" id="A0A5C3P919"/>
<proteinExistence type="predicted"/>
<evidence type="ECO:0000313" key="1">
    <source>
        <dbReference type="EMBL" id="TFK86175.1"/>
    </source>
</evidence>
<dbReference type="AlphaFoldDB" id="A0A5C3P919"/>
<dbReference type="Proteomes" id="UP000308197">
    <property type="component" value="Unassembled WGS sequence"/>
</dbReference>
<evidence type="ECO:0000313" key="2">
    <source>
        <dbReference type="Proteomes" id="UP000308197"/>
    </source>
</evidence>
<accession>A0A5C3P919</accession>
<gene>
    <name evidence="1" type="ORF">K466DRAFT_587445</name>
</gene>
<dbReference type="EMBL" id="ML211212">
    <property type="protein sequence ID" value="TFK86175.1"/>
    <property type="molecule type" value="Genomic_DNA"/>
</dbReference>
<keyword evidence="2" id="KW-1185">Reference proteome</keyword>
<name>A0A5C3P919_9APHY</name>
<sequence>MSVALQLRAFLRHELVASWFLQTMLPLRRCTPLLRFGMHLVYLKTYTVSVVLRCCRNIGPRTILISAKCRINPGHATPRAGHVPDSNEQAVSDLMCVYSERCC</sequence>
<reference evidence="1 2" key="1">
    <citation type="journal article" date="2019" name="Nat. Ecol. Evol.">
        <title>Megaphylogeny resolves global patterns of mushroom evolution.</title>
        <authorList>
            <person name="Varga T."/>
            <person name="Krizsan K."/>
            <person name="Foldi C."/>
            <person name="Dima B."/>
            <person name="Sanchez-Garcia M."/>
            <person name="Sanchez-Ramirez S."/>
            <person name="Szollosi G.J."/>
            <person name="Szarkandi J.G."/>
            <person name="Papp V."/>
            <person name="Albert L."/>
            <person name="Andreopoulos W."/>
            <person name="Angelini C."/>
            <person name="Antonin V."/>
            <person name="Barry K.W."/>
            <person name="Bougher N.L."/>
            <person name="Buchanan P."/>
            <person name="Buyck B."/>
            <person name="Bense V."/>
            <person name="Catcheside P."/>
            <person name="Chovatia M."/>
            <person name="Cooper J."/>
            <person name="Damon W."/>
            <person name="Desjardin D."/>
            <person name="Finy P."/>
            <person name="Geml J."/>
            <person name="Haridas S."/>
            <person name="Hughes K."/>
            <person name="Justo A."/>
            <person name="Karasinski D."/>
            <person name="Kautmanova I."/>
            <person name="Kiss B."/>
            <person name="Kocsube S."/>
            <person name="Kotiranta H."/>
            <person name="LaButti K.M."/>
            <person name="Lechner B.E."/>
            <person name="Liimatainen K."/>
            <person name="Lipzen A."/>
            <person name="Lukacs Z."/>
            <person name="Mihaltcheva S."/>
            <person name="Morgado L.N."/>
            <person name="Niskanen T."/>
            <person name="Noordeloos M.E."/>
            <person name="Ohm R.A."/>
            <person name="Ortiz-Santana B."/>
            <person name="Ovrebo C."/>
            <person name="Racz N."/>
            <person name="Riley R."/>
            <person name="Savchenko A."/>
            <person name="Shiryaev A."/>
            <person name="Soop K."/>
            <person name="Spirin V."/>
            <person name="Szebenyi C."/>
            <person name="Tomsovsky M."/>
            <person name="Tulloss R.E."/>
            <person name="Uehling J."/>
            <person name="Grigoriev I.V."/>
            <person name="Vagvolgyi C."/>
            <person name="Papp T."/>
            <person name="Martin F.M."/>
            <person name="Miettinen O."/>
            <person name="Hibbett D.S."/>
            <person name="Nagy L.G."/>
        </authorList>
    </citation>
    <scope>NUCLEOTIDE SEQUENCE [LARGE SCALE GENOMIC DNA]</scope>
    <source>
        <strain evidence="1 2">HHB13444</strain>
    </source>
</reference>
<protein>
    <submittedName>
        <fullName evidence="1">Uncharacterized protein</fullName>
    </submittedName>
</protein>